<dbReference type="OrthoDB" id="9807829at2"/>
<dbReference type="InterPro" id="IPR020103">
    <property type="entry name" value="PsdUridine_synth_cat_dom_sf"/>
</dbReference>
<dbReference type="Pfam" id="PF00849">
    <property type="entry name" value="PseudoU_synth_2"/>
    <property type="match status" value="1"/>
</dbReference>
<feature type="active site" evidence="7">
    <location>
        <position position="133"/>
    </location>
</feature>
<dbReference type="PANTHER" id="PTHR21600:SF92">
    <property type="entry name" value="RIBOSOMAL LARGE SUBUNIT PSEUDOURIDINE SYNTHASE C"/>
    <property type="match status" value="1"/>
</dbReference>
<dbReference type="InterPro" id="IPR002942">
    <property type="entry name" value="S4_RNA-bd"/>
</dbReference>
<dbReference type="InterPro" id="IPR036986">
    <property type="entry name" value="S4_RNA-bd_sf"/>
</dbReference>
<evidence type="ECO:0000256" key="8">
    <source>
        <dbReference type="PROSITE-ProRule" id="PRU00182"/>
    </source>
</evidence>
<evidence type="ECO:0000313" key="11">
    <source>
        <dbReference type="EMBL" id="TCS94512.1"/>
    </source>
</evidence>
<dbReference type="PANTHER" id="PTHR21600">
    <property type="entry name" value="MITOCHONDRIAL RNA PSEUDOURIDINE SYNTHASE"/>
    <property type="match status" value="1"/>
</dbReference>
<evidence type="ECO:0000256" key="2">
    <source>
        <dbReference type="ARBA" id="ARBA00002876"/>
    </source>
</evidence>
<comment type="catalytic activity">
    <reaction evidence="1">
        <text>uridine(955/2504/2580) in 23S rRNA = pseudouridine(955/2504/2580) in 23S rRNA</text>
        <dbReference type="Rhea" id="RHEA:42528"/>
        <dbReference type="Rhea" id="RHEA-COMP:10099"/>
        <dbReference type="Rhea" id="RHEA-COMP:10100"/>
        <dbReference type="ChEBI" id="CHEBI:65314"/>
        <dbReference type="ChEBI" id="CHEBI:65315"/>
        <dbReference type="EC" id="5.4.99.24"/>
    </reaction>
</comment>
<dbReference type="RefSeq" id="WP_123521730.1">
    <property type="nucleotide sequence ID" value="NZ_JBHLWF010000081.1"/>
</dbReference>
<name>A0A4S3KYS5_9GAMM</name>
<dbReference type="InterPro" id="IPR006224">
    <property type="entry name" value="PsdUridine_synth_RluA-like_CS"/>
</dbReference>
<dbReference type="Gene3D" id="3.10.290.10">
    <property type="entry name" value="RNA-binding S4 domain"/>
    <property type="match status" value="1"/>
</dbReference>
<dbReference type="InterPro" id="IPR006145">
    <property type="entry name" value="PsdUridine_synth_RsuA/RluA"/>
</dbReference>
<dbReference type="SUPFAM" id="SSF55174">
    <property type="entry name" value="Alpha-L RNA-binding motif"/>
    <property type="match status" value="1"/>
</dbReference>
<dbReference type="PROSITE" id="PS01129">
    <property type="entry name" value="PSI_RLU"/>
    <property type="match status" value="1"/>
</dbReference>
<accession>A0A4S3KYS5</accession>
<dbReference type="AlphaFoldDB" id="A0A4S3KYS5"/>
<keyword evidence="4" id="KW-0698">rRNA processing</keyword>
<dbReference type="CDD" id="cd02869">
    <property type="entry name" value="PseudoU_synth_RluA_like"/>
    <property type="match status" value="1"/>
</dbReference>
<organism evidence="11 12">
    <name type="scientific">Pseudofulvimonas gallinarii</name>
    <dbReference type="NCBI Taxonomy" id="634155"/>
    <lineage>
        <taxon>Bacteria</taxon>
        <taxon>Pseudomonadati</taxon>
        <taxon>Pseudomonadota</taxon>
        <taxon>Gammaproteobacteria</taxon>
        <taxon>Lysobacterales</taxon>
        <taxon>Rhodanobacteraceae</taxon>
        <taxon>Pseudofulvimonas</taxon>
    </lineage>
</organism>
<proteinExistence type="inferred from homology"/>
<evidence type="ECO:0000256" key="4">
    <source>
        <dbReference type="ARBA" id="ARBA00022552"/>
    </source>
</evidence>
<evidence type="ECO:0000256" key="3">
    <source>
        <dbReference type="ARBA" id="ARBA00010876"/>
    </source>
</evidence>
<sequence>MVRVEEGGNGQRIDNFLLGRLKGAPRSLVYRLLRTGQVRVNGGRAKPETRLALGDIVRVPPVRLPEPDAPATASTGQLEQVEAAIIHEDRHVLVLDKPSGLASHGGSGIRLGAIETLRQLRGDERLELVHRLDRDTSGILLLAKSRAALLAFQDEIRRGRAQKRYLTLLGGTLKPSPFRVEAALRKQVLQGGERMVQVAADGKPSISTFTAAQRLPGATLAEVLIETGRTHQIRVHARHIRHPVAGDEKYGDPEFNARMKGFGLRRLFLHAASLRLRGPGGEDYLFHAPLPADLRTPLDALASRG</sequence>
<evidence type="ECO:0000256" key="7">
    <source>
        <dbReference type="PIRSR" id="PIRSR606225-1"/>
    </source>
</evidence>
<keyword evidence="5 8" id="KW-0694">RNA-binding</keyword>
<dbReference type="CDD" id="cd00165">
    <property type="entry name" value="S4"/>
    <property type="match status" value="1"/>
</dbReference>
<dbReference type="EMBL" id="SMAF01000021">
    <property type="protein sequence ID" value="TCS94512.1"/>
    <property type="molecule type" value="Genomic_DNA"/>
</dbReference>
<evidence type="ECO:0000256" key="9">
    <source>
        <dbReference type="RuleBase" id="RU362028"/>
    </source>
</evidence>
<gene>
    <name evidence="11" type="ORF">EDC25_12131</name>
</gene>
<reference evidence="11 12" key="1">
    <citation type="submission" date="2019-03" db="EMBL/GenBank/DDBJ databases">
        <title>Genomic Encyclopedia of Type Strains, Phase IV (KMG-IV): sequencing the most valuable type-strain genomes for metagenomic binning, comparative biology and taxonomic classification.</title>
        <authorList>
            <person name="Goeker M."/>
        </authorList>
    </citation>
    <scope>NUCLEOTIDE SEQUENCE [LARGE SCALE GENOMIC DNA]</scope>
    <source>
        <strain evidence="11 12">DSM 21944</strain>
    </source>
</reference>
<comment type="catalytic activity">
    <reaction evidence="9">
        <text>a uridine in RNA = a pseudouridine in RNA</text>
        <dbReference type="Rhea" id="RHEA:48348"/>
        <dbReference type="Rhea" id="RHEA-COMP:12068"/>
        <dbReference type="Rhea" id="RHEA-COMP:12069"/>
        <dbReference type="ChEBI" id="CHEBI:65314"/>
        <dbReference type="ChEBI" id="CHEBI:65315"/>
    </reaction>
</comment>
<comment type="caution">
    <text evidence="11">The sequence shown here is derived from an EMBL/GenBank/DDBJ whole genome shotgun (WGS) entry which is preliminary data.</text>
</comment>
<dbReference type="PROSITE" id="PS50889">
    <property type="entry name" value="S4"/>
    <property type="match status" value="1"/>
</dbReference>
<dbReference type="EC" id="5.4.99.-" evidence="9"/>
<dbReference type="InterPro" id="IPR006225">
    <property type="entry name" value="PsdUridine_synth_RluC/D"/>
</dbReference>
<comment type="similarity">
    <text evidence="3 9">Belongs to the pseudouridine synthase RluA family.</text>
</comment>
<dbReference type="NCBIfam" id="TIGR00005">
    <property type="entry name" value="rluA_subfam"/>
    <property type="match status" value="1"/>
</dbReference>
<evidence type="ECO:0000259" key="10">
    <source>
        <dbReference type="SMART" id="SM00363"/>
    </source>
</evidence>
<keyword evidence="12" id="KW-1185">Reference proteome</keyword>
<dbReference type="SUPFAM" id="SSF55120">
    <property type="entry name" value="Pseudouridine synthase"/>
    <property type="match status" value="1"/>
</dbReference>
<evidence type="ECO:0000256" key="6">
    <source>
        <dbReference type="ARBA" id="ARBA00023235"/>
    </source>
</evidence>
<dbReference type="Gene3D" id="3.30.2350.10">
    <property type="entry name" value="Pseudouridine synthase"/>
    <property type="match status" value="1"/>
</dbReference>
<dbReference type="GO" id="GO:0003723">
    <property type="term" value="F:RNA binding"/>
    <property type="evidence" value="ECO:0007669"/>
    <property type="project" value="UniProtKB-KW"/>
</dbReference>
<dbReference type="Pfam" id="PF01479">
    <property type="entry name" value="S4"/>
    <property type="match status" value="1"/>
</dbReference>
<dbReference type="InterPro" id="IPR050188">
    <property type="entry name" value="RluA_PseudoU_synthase"/>
</dbReference>
<comment type="function">
    <text evidence="2">Responsible for synthesis of pseudouridine from uracil at positions 955, 2504 and 2580 in 23S ribosomal RNA.</text>
</comment>
<evidence type="ECO:0000256" key="1">
    <source>
        <dbReference type="ARBA" id="ARBA00000381"/>
    </source>
</evidence>
<dbReference type="GO" id="GO:0000455">
    <property type="term" value="P:enzyme-directed rRNA pseudouridine synthesis"/>
    <property type="evidence" value="ECO:0007669"/>
    <property type="project" value="UniProtKB-ARBA"/>
</dbReference>
<keyword evidence="6 9" id="KW-0413">Isomerase</keyword>
<protein>
    <recommendedName>
        <fullName evidence="9">Pseudouridine synthase</fullName>
        <ecNumber evidence="9">5.4.99.-</ecNumber>
    </recommendedName>
</protein>
<dbReference type="GO" id="GO:0160141">
    <property type="term" value="F:23S rRNA pseudouridine(955/2504/2580) synthase activity"/>
    <property type="evidence" value="ECO:0007669"/>
    <property type="project" value="UniProtKB-EC"/>
</dbReference>
<feature type="domain" description="RNA-binding S4" evidence="10">
    <location>
        <begin position="11"/>
        <end position="70"/>
    </location>
</feature>
<evidence type="ECO:0000256" key="5">
    <source>
        <dbReference type="ARBA" id="ARBA00022884"/>
    </source>
</evidence>
<evidence type="ECO:0000313" key="12">
    <source>
        <dbReference type="Proteomes" id="UP000294599"/>
    </source>
</evidence>
<dbReference type="Proteomes" id="UP000294599">
    <property type="component" value="Unassembled WGS sequence"/>
</dbReference>
<dbReference type="SMART" id="SM00363">
    <property type="entry name" value="S4"/>
    <property type="match status" value="1"/>
</dbReference>